<dbReference type="GO" id="GO:0005737">
    <property type="term" value="C:cytoplasm"/>
    <property type="evidence" value="ECO:0007669"/>
    <property type="project" value="GOC"/>
</dbReference>
<dbReference type="Pfam" id="PF04628">
    <property type="entry name" value="Sedlin_N"/>
    <property type="match status" value="1"/>
</dbReference>
<dbReference type="Gene3D" id="3.30.450.70">
    <property type="match status" value="1"/>
</dbReference>
<name>A0A0C3QJS1_9AGAM</name>
<proteinExistence type="predicted"/>
<organism evidence="1 2">
    <name type="scientific">Tulasnella calospora MUT 4182</name>
    <dbReference type="NCBI Taxonomy" id="1051891"/>
    <lineage>
        <taxon>Eukaryota</taxon>
        <taxon>Fungi</taxon>
        <taxon>Dikarya</taxon>
        <taxon>Basidiomycota</taxon>
        <taxon>Agaricomycotina</taxon>
        <taxon>Agaricomycetes</taxon>
        <taxon>Cantharellales</taxon>
        <taxon>Tulasnellaceae</taxon>
        <taxon>Tulasnella</taxon>
    </lineage>
</organism>
<reference evidence="2" key="2">
    <citation type="submission" date="2015-01" db="EMBL/GenBank/DDBJ databases">
        <title>Evolutionary Origins and Diversification of the Mycorrhizal Mutualists.</title>
        <authorList>
            <consortium name="DOE Joint Genome Institute"/>
            <consortium name="Mycorrhizal Genomics Consortium"/>
            <person name="Kohler A."/>
            <person name="Kuo A."/>
            <person name="Nagy L.G."/>
            <person name="Floudas D."/>
            <person name="Copeland A."/>
            <person name="Barry K.W."/>
            <person name="Cichocki N."/>
            <person name="Veneault-Fourrey C."/>
            <person name="LaButti K."/>
            <person name="Lindquist E.A."/>
            <person name="Lipzen A."/>
            <person name="Lundell T."/>
            <person name="Morin E."/>
            <person name="Murat C."/>
            <person name="Riley R."/>
            <person name="Ohm R."/>
            <person name="Sun H."/>
            <person name="Tunlid A."/>
            <person name="Henrissat B."/>
            <person name="Grigoriev I.V."/>
            <person name="Hibbett D.S."/>
            <person name="Martin F."/>
        </authorList>
    </citation>
    <scope>NUCLEOTIDE SEQUENCE [LARGE SCALE GENOMIC DNA]</scope>
    <source>
        <strain evidence="2">MUT 4182</strain>
    </source>
</reference>
<dbReference type="SUPFAM" id="SSF64356">
    <property type="entry name" value="SNARE-like"/>
    <property type="match status" value="1"/>
</dbReference>
<dbReference type="EMBL" id="KN823009">
    <property type="protein sequence ID" value="KIO27411.1"/>
    <property type="molecule type" value="Genomic_DNA"/>
</dbReference>
<evidence type="ECO:0008006" key="3">
    <source>
        <dbReference type="Google" id="ProtNLM"/>
    </source>
</evidence>
<dbReference type="STRING" id="1051891.A0A0C3QJS1"/>
<dbReference type="Proteomes" id="UP000054248">
    <property type="component" value="Unassembled WGS sequence"/>
</dbReference>
<evidence type="ECO:0000313" key="1">
    <source>
        <dbReference type="EMBL" id="KIO27411.1"/>
    </source>
</evidence>
<accession>A0A0C3QJS1</accession>
<gene>
    <name evidence="1" type="ORF">M407DRAFT_243353</name>
</gene>
<dbReference type="HOGENOM" id="CLU_085828_3_0_1"/>
<dbReference type="AlphaFoldDB" id="A0A0C3QJS1"/>
<reference evidence="1 2" key="1">
    <citation type="submission" date="2014-04" db="EMBL/GenBank/DDBJ databases">
        <authorList>
            <consortium name="DOE Joint Genome Institute"/>
            <person name="Kuo A."/>
            <person name="Girlanda M."/>
            <person name="Perotto S."/>
            <person name="Kohler A."/>
            <person name="Nagy L.G."/>
            <person name="Floudas D."/>
            <person name="Copeland A."/>
            <person name="Barry K.W."/>
            <person name="Cichocki N."/>
            <person name="Veneault-Fourrey C."/>
            <person name="LaButti K."/>
            <person name="Lindquist E.A."/>
            <person name="Lipzen A."/>
            <person name="Lundell T."/>
            <person name="Morin E."/>
            <person name="Murat C."/>
            <person name="Sun H."/>
            <person name="Tunlid A."/>
            <person name="Henrissat B."/>
            <person name="Grigoriev I.V."/>
            <person name="Hibbett D.S."/>
            <person name="Martin F."/>
            <person name="Nordberg H.P."/>
            <person name="Cantor M.N."/>
            <person name="Hua S.X."/>
        </authorList>
    </citation>
    <scope>NUCLEOTIDE SEQUENCE [LARGE SCALE GENOMIC DNA]</scope>
    <source>
        <strain evidence="1 2">MUT 4182</strain>
    </source>
</reference>
<dbReference type="CDD" id="cd14825">
    <property type="entry name" value="TRAPPC2_sedlin"/>
    <property type="match status" value="1"/>
</dbReference>
<dbReference type="OrthoDB" id="10252102at2759"/>
<dbReference type="PANTHER" id="PTHR12403">
    <property type="entry name" value="TRAFFICKING PROTEIN PARTICLE COMPLEX SUBUNIT 2"/>
    <property type="match status" value="1"/>
</dbReference>
<dbReference type="GO" id="GO:0006888">
    <property type="term" value="P:endoplasmic reticulum to Golgi vesicle-mediated transport"/>
    <property type="evidence" value="ECO:0007669"/>
    <property type="project" value="InterPro"/>
</dbReference>
<keyword evidence="2" id="KW-1185">Reference proteome</keyword>
<dbReference type="InterPro" id="IPR006722">
    <property type="entry name" value="Sedlin"/>
</dbReference>
<sequence length="182" mass="19647">MSHHLFLLSPSDTPLYQLTHQSTRPAQSTTSALSSNLPSWSASAFAGTVAALSGASSISSSGAQGASSKGGPVGGGQDRHVVQMIANASLDVIEETMKTNGAMYLKSVEKFNEWTVSAFVTPGNMKFVLLHESKNDDGIKSFFMDVWENYVKTMMNPFHTAHTPIRSVVFDNKVRASAKKYL</sequence>
<evidence type="ECO:0000313" key="2">
    <source>
        <dbReference type="Proteomes" id="UP000054248"/>
    </source>
</evidence>
<dbReference type="InterPro" id="IPR011012">
    <property type="entry name" value="Longin-like_dom_sf"/>
</dbReference>
<protein>
    <recommendedName>
        <fullName evidence="3">Trafficking protein particle complex subunit</fullName>
    </recommendedName>
</protein>